<keyword evidence="5" id="KW-1133">Transmembrane helix</keyword>
<dbReference type="Gene3D" id="3.40.50.2300">
    <property type="match status" value="2"/>
</dbReference>
<gene>
    <name evidence="7" type="ORF">EYW49_15400</name>
</gene>
<evidence type="ECO:0000256" key="1">
    <source>
        <dbReference type="ARBA" id="ARBA00010062"/>
    </source>
</evidence>
<name>A0A4Q9VK67_9HYPH</name>
<protein>
    <submittedName>
        <fullName evidence="7">Penicillin-binding protein activator</fullName>
    </submittedName>
</protein>
<evidence type="ECO:0000256" key="4">
    <source>
        <dbReference type="SAM" id="MobiDB-lite"/>
    </source>
</evidence>
<comment type="similarity">
    <text evidence="1">Belongs to the leucine-binding protein family.</text>
</comment>
<dbReference type="PANTHER" id="PTHR30483">
    <property type="entry name" value="LEUCINE-SPECIFIC-BINDING PROTEIN"/>
    <property type="match status" value="1"/>
</dbReference>
<keyword evidence="5" id="KW-0472">Membrane</keyword>
<feature type="region of interest" description="Disordered" evidence="4">
    <location>
        <begin position="1"/>
        <end position="75"/>
    </location>
</feature>
<evidence type="ECO:0000259" key="6">
    <source>
        <dbReference type="Pfam" id="PF13458"/>
    </source>
</evidence>
<sequence length="510" mass="53033">MWRRRGGRDRDGGRERRRHRCGNRAGLRRRRSPRDRRGRRGSADRRSSGYPGGGRRLSRGSGATRSPGKGAFQSKGVLTRGLAGAKIVGNKRIGFSVSSRRGRPPVVRTERPLTGRRRFVALALGGSLVLAGCGSNFGSGGLSSGGDAFPEPTPTTPPLASGDTIGAGSVRVGLVLPKSAGGQSAQIAAQLRNAAELALKDFPNADIQITVLDDAGTTEGGQAAASQAVAEGAQLIIGPLNAVSARGVAGPARAAGLPVVAFTTDTSVATRGVYLIGFLPAVDAERIVSYAASQNRKSVAAIVPDDAYGLVIEAAFREAAARYGMRVMGVERYKGDPVDMQTKAAAIAKFGAQIDSVFVPDAPQNAQAVVQAMFSAGLDRTRVKLLGSGRWNDPTAFASPVLAGGWFPGADSTGIDGFRARYRASFQSEAGPLAVLGYEAVFLSAGLVRNAGARPFRDESLLSRNGFLGVTGLFRFKPDGTSERGLAVFEIGGGTARTISPAPKQFPAGT</sequence>
<organism evidence="7 8">
    <name type="scientific">Siculibacillus lacustris</name>
    <dbReference type="NCBI Taxonomy" id="1549641"/>
    <lineage>
        <taxon>Bacteria</taxon>
        <taxon>Pseudomonadati</taxon>
        <taxon>Pseudomonadota</taxon>
        <taxon>Alphaproteobacteria</taxon>
        <taxon>Hyphomicrobiales</taxon>
        <taxon>Ancalomicrobiaceae</taxon>
        <taxon>Siculibacillus</taxon>
    </lineage>
</organism>
<dbReference type="AlphaFoldDB" id="A0A4Q9VK67"/>
<keyword evidence="3" id="KW-0029">Amino-acid transport</keyword>
<keyword evidence="5" id="KW-0812">Transmembrane</keyword>
<reference evidence="7 8" key="1">
    <citation type="submission" date="2019-02" db="EMBL/GenBank/DDBJ databases">
        <title>Siculibacillus lacustris gen. nov., sp. nov., a new rosette-forming bacterium isolated from a freshwater crater lake (Lake St. Ana, Romania).</title>
        <authorList>
            <person name="Felfoldi T."/>
            <person name="Marton Z."/>
            <person name="Szabo A."/>
            <person name="Mentes A."/>
            <person name="Boka K."/>
            <person name="Marialigeti K."/>
            <person name="Mathe I."/>
            <person name="Koncz M."/>
            <person name="Schumann P."/>
            <person name="Toth E."/>
        </authorList>
    </citation>
    <scope>NUCLEOTIDE SEQUENCE [LARGE SCALE GENOMIC DNA]</scope>
    <source>
        <strain evidence="7 8">SA-279</strain>
    </source>
</reference>
<feature type="transmembrane region" description="Helical" evidence="5">
    <location>
        <begin position="119"/>
        <end position="138"/>
    </location>
</feature>
<dbReference type="Pfam" id="PF13458">
    <property type="entry name" value="Peripla_BP_6"/>
    <property type="match status" value="1"/>
</dbReference>
<accession>A0A4Q9VK67</accession>
<dbReference type="InterPro" id="IPR051010">
    <property type="entry name" value="BCAA_transport"/>
</dbReference>
<dbReference type="EMBL" id="SJFN01000024">
    <property type="protein sequence ID" value="TBW35779.1"/>
    <property type="molecule type" value="Genomic_DNA"/>
</dbReference>
<comment type="caution">
    <text evidence="7">The sequence shown here is derived from an EMBL/GenBank/DDBJ whole genome shotgun (WGS) entry which is preliminary data.</text>
</comment>
<dbReference type="InterPro" id="IPR028082">
    <property type="entry name" value="Peripla_BP_I"/>
</dbReference>
<evidence type="ECO:0000313" key="7">
    <source>
        <dbReference type="EMBL" id="TBW35779.1"/>
    </source>
</evidence>
<dbReference type="SUPFAM" id="SSF53822">
    <property type="entry name" value="Periplasmic binding protein-like I"/>
    <property type="match status" value="1"/>
</dbReference>
<keyword evidence="3" id="KW-0813">Transport</keyword>
<dbReference type="PANTHER" id="PTHR30483:SF6">
    <property type="entry name" value="PERIPLASMIC BINDING PROTEIN OF ABC TRANSPORTER FOR NATURAL AMINO ACIDS"/>
    <property type="match status" value="1"/>
</dbReference>
<dbReference type="InterPro" id="IPR028081">
    <property type="entry name" value="Leu-bd"/>
</dbReference>
<feature type="domain" description="Leucine-binding protein" evidence="6">
    <location>
        <begin position="169"/>
        <end position="493"/>
    </location>
</feature>
<proteinExistence type="inferred from homology"/>
<dbReference type="GO" id="GO:0006865">
    <property type="term" value="P:amino acid transport"/>
    <property type="evidence" value="ECO:0007669"/>
    <property type="project" value="UniProtKB-KW"/>
</dbReference>
<dbReference type="Proteomes" id="UP000292781">
    <property type="component" value="Unassembled WGS sequence"/>
</dbReference>
<dbReference type="OrthoDB" id="7210494at2"/>
<keyword evidence="8" id="KW-1185">Reference proteome</keyword>
<dbReference type="CDD" id="cd06339">
    <property type="entry name" value="PBP1_YraM_LppC_lipoprotein-like"/>
    <property type="match status" value="1"/>
</dbReference>
<keyword evidence="2" id="KW-0732">Signal</keyword>
<evidence type="ECO:0000256" key="5">
    <source>
        <dbReference type="SAM" id="Phobius"/>
    </source>
</evidence>
<evidence type="ECO:0000256" key="2">
    <source>
        <dbReference type="ARBA" id="ARBA00022729"/>
    </source>
</evidence>
<evidence type="ECO:0000313" key="8">
    <source>
        <dbReference type="Proteomes" id="UP000292781"/>
    </source>
</evidence>
<feature type="compositionally biased region" description="Basic residues" evidence="4">
    <location>
        <begin position="15"/>
        <end position="40"/>
    </location>
</feature>
<evidence type="ECO:0000256" key="3">
    <source>
        <dbReference type="ARBA" id="ARBA00022970"/>
    </source>
</evidence>